<comment type="similarity">
    <text evidence="6">Belongs to the TRAFAC class myosin-kinesin ATPase superfamily. Myosin family.</text>
</comment>
<dbReference type="SUPFAM" id="SSF52540">
    <property type="entry name" value="P-loop containing nucleoside triphosphate hydrolases"/>
    <property type="match status" value="1"/>
</dbReference>
<dbReference type="GO" id="GO:0016459">
    <property type="term" value="C:myosin complex"/>
    <property type="evidence" value="ECO:0007669"/>
    <property type="project" value="UniProtKB-KW"/>
</dbReference>
<dbReference type="GO" id="GO:0051015">
    <property type="term" value="F:actin filament binding"/>
    <property type="evidence" value="ECO:0007669"/>
    <property type="project" value="TreeGrafter"/>
</dbReference>
<evidence type="ECO:0000256" key="5">
    <source>
        <dbReference type="ARBA" id="ARBA00023203"/>
    </source>
</evidence>
<dbReference type="GO" id="GO:0016020">
    <property type="term" value="C:membrane"/>
    <property type="evidence" value="ECO:0007669"/>
    <property type="project" value="TreeGrafter"/>
</dbReference>
<dbReference type="PROSITE" id="PS51456">
    <property type="entry name" value="MYOSIN_MOTOR"/>
    <property type="match status" value="1"/>
</dbReference>
<evidence type="ECO:0000256" key="4">
    <source>
        <dbReference type="ARBA" id="ARBA00023175"/>
    </source>
</evidence>
<dbReference type="STRING" id="78915.A0A4P9XLJ6"/>
<keyword evidence="8" id="KW-0378">Hydrolase</keyword>
<dbReference type="GO" id="GO:0007015">
    <property type="term" value="P:actin filament organization"/>
    <property type="evidence" value="ECO:0007669"/>
    <property type="project" value="TreeGrafter"/>
</dbReference>
<keyword evidence="1 6" id="KW-0547">Nucleotide-binding</keyword>
<feature type="domain" description="Myosin motor" evidence="7">
    <location>
        <begin position="17"/>
        <end position="139"/>
    </location>
</feature>
<dbReference type="Proteomes" id="UP000271241">
    <property type="component" value="Unassembled WGS sequence"/>
</dbReference>
<comment type="caution">
    <text evidence="6">Lacks conserved residue(s) required for the propagation of feature annotation.</text>
</comment>
<evidence type="ECO:0000313" key="8">
    <source>
        <dbReference type="EMBL" id="RKP06231.1"/>
    </source>
</evidence>
<organism evidence="8 9">
    <name type="scientific">Thamnocephalis sphaerospora</name>
    <dbReference type="NCBI Taxonomy" id="78915"/>
    <lineage>
        <taxon>Eukaryota</taxon>
        <taxon>Fungi</taxon>
        <taxon>Fungi incertae sedis</taxon>
        <taxon>Zoopagomycota</taxon>
        <taxon>Zoopagomycotina</taxon>
        <taxon>Zoopagomycetes</taxon>
        <taxon>Zoopagales</taxon>
        <taxon>Sigmoideomycetaceae</taxon>
        <taxon>Thamnocephalis</taxon>
    </lineage>
</organism>
<keyword evidence="9" id="KW-1185">Reference proteome</keyword>
<dbReference type="Pfam" id="PF00063">
    <property type="entry name" value="Myosin_head"/>
    <property type="match status" value="1"/>
</dbReference>
<proteinExistence type="inferred from homology"/>
<feature type="non-terminal residue" evidence="8">
    <location>
        <position position="139"/>
    </location>
</feature>
<dbReference type="InterPro" id="IPR036961">
    <property type="entry name" value="Kinesin_motor_dom_sf"/>
</dbReference>
<dbReference type="Gene3D" id="3.40.850.10">
    <property type="entry name" value="Kinesin motor domain"/>
    <property type="match status" value="1"/>
</dbReference>
<dbReference type="GO" id="GO:0005737">
    <property type="term" value="C:cytoplasm"/>
    <property type="evidence" value="ECO:0007669"/>
    <property type="project" value="TreeGrafter"/>
</dbReference>
<keyword evidence="2 6" id="KW-0067">ATP-binding</keyword>
<protein>
    <submittedName>
        <fullName evidence="8">P-loop containing nucleoside triphosphate hydrolase protein</fullName>
    </submittedName>
</protein>
<keyword evidence="4 6" id="KW-0505">Motor protein</keyword>
<accession>A0A4P9XLJ6</accession>
<evidence type="ECO:0000256" key="3">
    <source>
        <dbReference type="ARBA" id="ARBA00023123"/>
    </source>
</evidence>
<dbReference type="GO" id="GO:0005524">
    <property type="term" value="F:ATP binding"/>
    <property type="evidence" value="ECO:0007669"/>
    <property type="project" value="UniProtKB-UniRule"/>
</dbReference>
<evidence type="ECO:0000256" key="1">
    <source>
        <dbReference type="ARBA" id="ARBA00022741"/>
    </source>
</evidence>
<keyword evidence="3 6" id="KW-0518">Myosin</keyword>
<dbReference type="AlphaFoldDB" id="A0A4P9XLJ6"/>
<evidence type="ECO:0000256" key="2">
    <source>
        <dbReference type="ARBA" id="ARBA00022840"/>
    </source>
</evidence>
<dbReference type="OrthoDB" id="370884at2759"/>
<dbReference type="PANTHER" id="PTHR13140">
    <property type="entry name" value="MYOSIN"/>
    <property type="match status" value="1"/>
</dbReference>
<reference evidence="9" key="1">
    <citation type="journal article" date="2018" name="Nat. Microbiol.">
        <title>Leveraging single-cell genomics to expand the fungal tree of life.</title>
        <authorList>
            <person name="Ahrendt S.R."/>
            <person name="Quandt C.A."/>
            <person name="Ciobanu D."/>
            <person name="Clum A."/>
            <person name="Salamov A."/>
            <person name="Andreopoulos B."/>
            <person name="Cheng J.F."/>
            <person name="Woyke T."/>
            <person name="Pelin A."/>
            <person name="Henrissat B."/>
            <person name="Reynolds N.K."/>
            <person name="Benny G.L."/>
            <person name="Smith M.E."/>
            <person name="James T.Y."/>
            <person name="Grigoriev I.V."/>
        </authorList>
    </citation>
    <scope>NUCLEOTIDE SEQUENCE [LARGE SCALE GENOMIC DNA]</scope>
    <source>
        <strain evidence="9">RSA 1356</strain>
    </source>
</reference>
<evidence type="ECO:0000313" key="9">
    <source>
        <dbReference type="Proteomes" id="UP000271241"/>
    </source>
</evidence>
<sequence length="139" mass="15158">MSHRRDGGGGNASTSSLDRHNLAALDAPSAADVVQMLQDRYSRDTVYTRLGARALVAVNPGRVLSSVNDATCDEYVAECRDTSGQRRILEPHVFQLTASAYLHMRRTGVDQSIILCGEAGSGKTENKKLVFKYISMLRA</sequence>
<gene>
    <name evidence="8" type="ORF">THASP1DRAFT_31956</name>
</gene>
<name>A0A4P9XLJ6_9FUNG</name>
<dbReference type="InterPro" id="IPR001609">
    <property type="entry name" value="Myosin_head_motor_dom-like"/>
</dbReference>
<dbReference type="GO" id="GO:0016787">
    <property type="term" value="F:hydrolase activity"/>
    <property type="evidence" value="ECO:0007669"/>
    <property type="project" value="UniProtKB-KW"/>
</dbReference>
<dbReference type="PANTHER" id="PTHR13140:SF550">
    <property type="entry name" value="MYOSIN-IIIB ISOFORM X1"/>
    <property type="match status" value="1"/>
</dbReference>
<evidence type="ECO:0000259" key="7">
    <source>
        <dbReference type="PROSITE" id="PS51456"/>
    </source>
</evidence>
<dbReference type="EMBL" id="KZ992926">
    <property type="protein sequence ID" value="RKP06231.1"/>
    <property type="molecule type" value="Genomic_DNA"/>
</dbReference>
<dbReference type="InterPro" id="IPR027417">
    <property type="entry name" value="P-loop_NTPase"/>
</dbReference>
<dbReference type="GO" id="GO:0000146">
    <property type="term" value="F:microfilament motor activity"/>
    <property type="evidence" value="ECO:0007669"/>
    <property type="project" value="TreeGrafter"/>
</dbReference>
<feature type="binding site" evidence="6">
    <location>
        <begin position="117"/>
        <end position="124"/>
    </location>
    <ligand>
        <name>ATP</name>
        <dbReference type="ChEBI" id="CHEBI:30616"/>
    </ligand>
</feature>
<keyword evidence="5 6" id="KW-0009">Actin-binding</keyword>
<evidence type="ECO:0000256" key="6">
    <source>
        <dbReference type="PROSITE-ProRule" id="PRU00782"/>
    </source>
</evidence>